<evidence type="ECO:0000256" key="5">
    <source>
        <dbReference type="ARBA" id="ARBA00022833"/>
    </source>
</evidence>
<keyword evidence="6 9" id="KW-0224">Dipeptidase</keyword>
<feature type="binding site" evidence="9">
    <location>
        <position position="130"/>
    </location>
    <ligand>
        <name>Zn(2+)</name>
        <dbReference type="ChEBI" id="CHEBI:29105"/>
        <note>catalytic</note>
    </ligand>
</feature>
<comment type="catalytic activity">
    <reaction evidence="1 9 10">
        <text>D-alanyl-D-alanine + H2O = 2 D-alanine</text>
        <dbReference type="Rhea" id="RHEA:20661"/>
        <dbReference type="ChEBI" id="CHEBI:15377"/>
        <dbReference type="ChEBI" id="CHEBI:57416"/>
        <dbReference type="ChEBI" id="CHEBI:57822"/>
        <dbReference type="EC" id="3.4.13.22"/>
    </reaction>
</comment>
<feature type="binding site" evidence="9">
    <location>
        <position position="123"/>
    </location>
    <ligand>
        <name>Zn(2+)</name>
        <dbReference type="ChEBI" id="CHEBI:29105"/>
        <note>catalytic</note>
    </ligand>
</feature>
<feature type="site" description="Transition state stabilizer" evidence="9">
    <location>
        <position position="79"/>
    </location>
</feature>
<protein>
    <recommendedName>
        <fullName evidence="9 10">D-alanyl-D-alanine dipeptidase</fullName>
        <shortName evidence="9 10">D-Ala-D-Ala dipeptidase</shortName>
        <ecNumber evidence="9 10">3.4.13.22</ecNumber>
    </recommendedName>
</protein>
<keyword evidence="2 9" id="KW-0645">Protease</keyword>
<comment type="caution">
    <text evidence="11">The sequence shown here is derived from an EMBL/GenBank/DDBJ whole genome shotgun (WGS) entry which is preliminary data.</text>
</comment>
<keyword evidence="3 9" id="KW-0479">Metal-binding</keyword>
<keyword evidence="5 9" id="KW-0862">Zinc</keyword>
<evidence type="ECO:0000256" key="10">
    <source>
        <dbReference type="PIRNR" id="PIRNR026671"/>
    </source>
</evidence>
<comment type="function">
    <text evidence="9 10">Catalyzes hydrolysis of the D-alanyl-D-alanine dipeptide.</text>
</comment>
<dbReference type="RefSeq" id="WP_317796244.1">
    <property type="nucleotide sequence ID" value="NZ_AP028461.1"/>
</dbReference>
<dbReference type="PANTHER" id="PTHR43126:SF2">
    <property type="entry name" value="D-ALANYL-D-ALANINE DIPEPTIDASE"/>
    <property type="match status" value="1"/>
</dbReference>
<keyword evidence="8 10" id="KW-0961">Cell wall biogenesis/degradation</keyword>
<sequence>MPPEPYVLLSDSRIDAIALGESEEPLVDLRDIPELRLDGRYADADGAYGHLREGVVARLLDAQASLPDGLRFLITEGYRPLDRQQEIFDGYLDELAARHPEWDTERVYVEATKFVSPVHVAPHSTGGAVDLTLCDADGAEVDMGTPLDATPVDSANACFTAAENIPDRARRHRRTLITALTSVGLVNYPTEWWHWSFGERYWAFTTGAGRTRYAPVRLALPA</sequence>
<dbReference type="PANTHER" id="PTHR43126">
    <property type="entry name" value="D-ALANYL-D-ALANINE DIPEPTIDASE"/>
    <property type="match status" value="1"/>
</dbReference>
<evidence type="ECO:0000256" key="1">
    <source>
        <dbReference type="ARBA" id="ARBA00001362"/>
    </source>
</evidence>
<keyword evidence="12" id="KW-1185">Reference proteome</keyword>
<evidence type="ECO:0000256" key="9">
    <source>
        <dbReference type="HAMAP-Rule" id="MF_01924"/>
    </source>
</evidence>
<reference evidence="12" key="1">
    <citation type="journal article" date="2019" name="Int. J. Syst. Evol. Microbiol.">
        <title>The Global Catalogue of Microorganisms (GCM) 10K type strain sequencing project: providing services to taxonomists for standard genome sequencing and annotation.</title>
        <authorList>
            <consortium name="The Broad Institute Genomics Platform"/>
            <consortium name="The Broad Institute Genome Sequencing Center for Infectious Disease"/>
            <person name="Wu L."/>
            <person name="Ma J."/>
        </authorList>
    </citation>
    <scope>NUCLEOTIDE SEQUENCE [LARGE SCALE GENOMIC DNA]</scope>
    <source>
        <strain evidence="12">CCM 7526</strain>
    </source>
</reference>
<evidence type="ECO:0000256" key="7">
    <source>
        <dbReference type="ARBA" id="ARBA00023049"/>
    </source>
</evidence>
<evidence type="ECO:0000313" key="12">
    <source>
        <dbReference type="Proteomes" id="UP001597183"/>
    </source>
</evidence>
<keyword evidence="4 9" id="KW-0378">Hydrolase</keyword>
<proteinExistence type="inferred from homology"/>
<accession>A0ABW4AN87</accession>
<dbReference type="HAMAP" id="MF_01924">
    <property type="entry name" value="A_A_dipeptidase"/>
    <property type="match status" value="1"/>
</dbReference>
<feature type="binding site" evidence="9">
    <location>
        <position position="194"/>
    </location>
    <ligand>
        <name>Zn(2+)</name>
        <dbReference type="ChEBI" id="CHEBI:29105"/>
        <note>catalytic</note>
    </ligand>
</feature>
<dbReference type="CDD" id="cd14843">
    <property type="entry name" value="D-Ala-D-Ala_dipeptidase_like"/>
    <property type="match status" value="1"/>
</dbReference>
<evidence type="ECO:0000256" key="3">
    <source>
        <dbReference type="ARBA" id="ARBA00022723"/>
    </source>
</evidence>
<dbReference type="Proteomes" id="UP001597183">
    <property type="component" value="Unassembled WGS sequence"/>
</dbReference>
<name>A0ABW4AN87_9ACTN</name>
<dbReference type="PIRSF" id="PIRSF026671">
    <property type="entry name" value="AA_dipeptidase"/>
    <property type="match status" value="1"/>
</dbReference>
<dbReference type="SUPFAM" id="SSF55166">
    <property type="entry name" value="Hedgehog/DD-peptidase"/>
    <property type="match status" value="1"/>
</dbReference>
<dbReference type="InterPro" id="IPR009045">
    <property type="entry name" value="Zn_M74/Hedgehog-like"/>
</dbReference>
<keyword evidence="7 9" id="KW-0482">Metalloprotease</keyword>
<comment type="similarity">
    <text evidence="9 10">Belongs to the peptidase M15D family.</text>
</comment>
<evidence type="ECO:0000256" key="4">
    <source>
        <dbReference type="ARBA" id="ARBA00022801"/>
    </source>
</evidence>
<dbReference type="EMBL" id="JBHTMK010000055">
    <property type="protein sequence ID" value="MFD1372324.1"/>
    <property type="molecule type" value="Genomic_DNA"/>
</dbReference>
<evidence type="ECO:0000256" key="6">
    <source>
        <dbReference type="ARBA" id="ARBA00022997"/>
    </source>
</evidence>
<organism evidence="11 12">
    <name type="scientific">Actinoplanes sichuanensis</name>
    <dbReference type="NCBI Taxonomy" id="512349"/>
    <lineage>
        <taxon>Bacteria</taxon>
        <taxon>Bacillati</taxon>
        <taxon>Actinomycetota</taxon>
        <taxon>Actinomycetes</taxon>
        <taxon>Micromonosporales</taxon>
        <taxon>Micromonosporaceae</taxon>
        <taxon>Actinoplanes</taxon>
    </lineage>
</organism>
<evidence type="ECO:0000256" key="8">
    <source>
        <dbReference type="ARBA" id="ARBA00023316"/>
    </source>
</evidence>
<dbReference type="EC" id="3.4.13.22" evidence="9 10"/>
<feature type="active site" description="Proton donor/acceptor" evidence="9">
    <location>
        <position position="191"/>
    </location>
</feature>
<comment type="cofactor">
    <cofactor evidence="9">
        <name>Zn(2+)</name>
        <dbReference type="ChEBI" id="CHEBI:29105"/>
    </cofactor>
    <text evidence="9">Binds 1 zinc ion per subunit.</text>
</comment>
<dbReference type="Gene3D" id="3.30.1380.10">
    <property type="match status" value="1"/>
</dbReference>
<dbReference type="InterPro" id="IPR000755">
    <property type="entry name" value="A_A_dipeptidase"/>
</dbReference>
<evidence type="ECO:0000313" key="11">
    <source>
        <dbReference type="EMBL" id="MFD1372324.1"/>
    </source>
</evidence>
<dbReference type="Pfam" id="PF01427">
    <property type="entry name" value="Peptidase_M15"/>
    <property type="match status" value="1"/>
</dbReference>
<evidence type="ECO:0000256" key="2">
    <source>
        <dbReference type="ARBA" id="ARBA00022670"/>
    </source>
</evidence>
<gene>
    <name evidence="11" type="ORF">ACFQ5G_43970</name>
</gene>